<gene>
    <name evidence="2" type="ORF">AVDCRST_MAG85-719</name>
</gene>
<feature type="compositionally biased region" description="Low complexity" evidence="1">
    <location>
        <begin position="52"/>
        <end position="64"/>
    </location>
</feature>
<feature type="compositionally biased region" description="Basic residues" evidence="1">
    <location>
        <begin position="309"/>
        <end position="321"/>
    </location>
</feature>
<feature type="compositionally biased region" description="Basic residues" evidence="1">
    <location>
        <begin position="101"/>
        <end position="113"/>
    </location>
</feature>
<accession>A0A6J4RUD4</accession>
<feature type="region of interest" description="Disordered" evidence="1">
    <location>
        <begin position="1"/>
        <end position="321"/>
    </location>
</feature>
<feature type="compositionally biased region" description="Low complexity" evidence="1">
    <location>
        <begin position="292"/>
        <end position="308"/>
    </location>
</feature>
<feature type="compositionally biased region" description="Basic residues" evidence="1">
    <location>
        <begin position="77"/>
        <end position="90"/>
    </location>
</feature>
<evidence type="ECO:0000256" key="1">
    <source>
        <dbReference type="SAM" id="MobiDB-lite"/>
    </source>
</evidence>
<dbReference type="AlphaFoldDB" id="A0A6J4RUD4"/>
<feature type="compositionally biased region" description="Basic residues" evidence="1">
    <location>
        <begin position="153"/>
        <end position="164"/>
    </location>
</feature>
<reference evidence="2" key="1">
    <citation type="submission" date="2020-02" db="EMBL/GenBank/DDBJ databases">
        <authorList>
            <person name="Meier V. D."/>
        </authorList>
    </citation>
    <scope>NUCLEOTIDE SEQUENCE</scope>
    <source>
        <strain evidence="2">AVDCRST_MAG85</strain>
    </source>
</reference>
<feature type="non-terminal residue" evidence="2">
    <location>
        <position position="321"/>
    </location>
</feature>
<feature type="compositionally biased region" description="Basic and acidic residues" evidence="1">
    <location>
        <begin position="1"/>
        <end position="12"/>
    </location>
</feature>
<feature type="compositionally biased region" description="Basic residues" evidence="1">
    <location>
        <begin position="193"/>
        <end position="207"/>
    </location>
</feature>
<name>A0A6J4RUD4_9ACTN</name>
<feature type="compositionally biased region" description="Basic and acidic residues" evidence="1">
    <location>
        <begin position="65"/>
        <end position="76"/>
    </location>
</feature>
<feature type="compositionally biased region" description="Basic and acidic residues" evidence="1">
    <location>
        <begin position="26"/>
        <end position="45"/>
    </location>
</feature>
<feature type="compositionally biased region" description="Low complexity" evidence="1">
    <location>
        <begin position="228"/>
        <end position="246"/>
    </location>
</feature>
<organism evidence="2">
    <name type="scientific">uncultured Solirubrobacteraceae bacterium</name>
    <dbReference type="NCBI Taxonomy" id="1162706"/>
    <lineage>
        <taxon>Bacteria</taxon>
        <taxon>Bacillati</taxon>
        <taxon>Actinomycetota</taxon>
        <taxon>Thermoleophilia</taxon>
        <taxon>Solirubrobacterales</taxon>
        <taxon>Solirubrobacteraceae</taxon>
        <taxon>environmental samples</taxon>
    </lineage>
</organism>
<feature type="compositionally biased region" description="Low complexity" evidence="1">
    <location>
        <begin position="165"/>
        <end position="184"/>
    </location>
</feature>
<feature type="non-terminal residue" evidence="2">
    <location>
        <position position="1"/>
    </location>
</feature>
<proteinExistence type="predicted"/>
<evidence type="ECO:0000313" key="2">
    <source>
        <dbReference type="EMBL" id="CAA9481760.1"/>
    </source>
</evidence>
<sequence>AAFTRGSERDPARAVGHCGGAGAAARTRDRADDRVGQDLRPDGRPADPFGHPGCCGRARRPAAAARREPAGGDVRRAARARGRHLARRRTGCQPPVGGLRRPARCGRPSRRGPHASDDRGPRLLQRHRRAHHRAGRHRARAAGDQGRVGPPARPRRPRPRRRRAGAGARAAPVRAGRRGASSFGAGRGGARAPRARRRGARAPRAGRRGAGAPRGGRRGDRPARARARGAAAQQARRAGPAAAGRTDACRRARRRAAACDRRVHPVAGAAVTDRRGRSAARAPVADRRRRPAALAVVAGRGSGPAAPIRRPRRSRPRPPKV</sequence>
<dbReference type="EMBL" id="CADCVT010000077">
    <property type="protein sequence ID" value="CAA9481760.1"/>
    <property type="molecule type" value="Genomic_DNA"/>
</dbReference>
<feature type="compositionally biased region" description="Basic residues" evidence="1">
    <location>
        <begin position="124"/>
        <end position="140"/>
    </location>
</feature>
<protein>
    <submittedName>
        <fullName evidence="2">Uncharacterized protein</fullName>
    </submittedName>
</protein>